<dbReference type="EMBL" id="JAJEQF010000001">
    <property type="protein sequence ID" value="MCC2166102.1"/>
    <property type="molecule type" value="Genomic_DNA"/>
</dbReference>
<protein>
    <submittedName>
        <fullName evidence="1">Uncharacterized protein</fullName>
    </submittedName>
</protein>
<accession>A0AAE3AU26</accession>
<dbReference type="Pfam" id="PF20310">
    <property type="entry name" value="HTH_Tnp_2"/>
    <property type="match status" value="1"/>
</dbReference>
<evidence type="ECO:0000313" key="1">
    <source>
        <dbReference type="EMBL" id="MCC2166102.1"/>
    </source>
</evidence>
<dbReference type="InterPro" id="IPR046929">
    <property type="entry name" value="HTH_Tnp"/>
</dbReference>
<proteinExistence type="predicted"/>
<sequence length="67" mass="7980">MGRKLFTEGKQQLLRQNPYIYSVTETRITLTKEFKELFMTVYKAGESPRKILEDHGFDISIIDERRI</sequence>
<evidence type="ECO:0000313" key="2">
    <source>
        <dbReference type="Proteomes" id="UP001199355"/>
    </source>
</evidence>
<gene>
    <name evidence="1" type="ORF">LKD45_00035</name>
</gene>
<keyword evidence="2" id="KW-1185">Reference proteome</keyword>
<dbReference type="RefSeq" id="WP_308727348.1">
    <property type="nucleotide sequence ID" value="NZ_JAJEQF010000001.1"/>
</dbReference>
<organism evidence="1 2">
    <name type="scientific">Gallintestinimicrobium propionicum</name>
    <dbReference type="NCBI Taxonomy" id="2981770"/>
    <lineage>
        <taxon>Bacteria</taxon>
        <taxon>Bacillati</taxon>
        <taxon>Bacillota</taxon>
        <taxon>Clostridia</taxon>
        <taxon>Lachnospirales</taxon>
        <taxon>Lachnospiraceae</taxon>
        <taxon>Gallintestinimicrobium</taxon>
    </lineage>
</organism>
<name>A0AAE3AU26_9FIRM</name>
<comment type="caution">
    <text evidence="1">The sequence shown here is derived from an EMBL/GenBank/DDBJ whole genome shotgun (WGS) entry which is preliminary data.</text>
</comment>
<dbReference type="Proteomes" id="UP001199355">
    <property type="component" value="Unassembled WGS sequence"/>
</dbReference>
<dbReference type="AlphaFoldDB" id="A0AAE3AU26"/>
<reference evidence="1 2" key="1">
    <citation type="submission" date="2021-10" db="EMBL/GenBank/DDBJ databases">
        <title>Anaerobic single-cell dispensing facilitates the cultivation of human gut bacteria.</title>
        <authorList>
            <person name="Afrizal A."/>
        </authorList>
    </citation>
    <scope>NUCLEOTIDE SEQUENCE [LARGE SCALE GENOMIC DNA]</scope>
    <source>
        <strain evidence="1 2">CLA-AA-H244</strain>
    </source>
</reference>